<dbReference type="Proteomes" id="UP000652761">
    <property type="component" value="Unassembled WGS sequence"/>
</dbReference>
<sequence>MTCYIFIFLNRDMVREGRSGRVSTSVGRVVRLPVHAGSASPSTPVIRVTGSASPSTPVIPAIGSASCIVASPFPSQSPTEVESHHPAADEEGPQLPGGQPC</sequence>
<protein>
    <submittedName>
        <fullName evidence="2">Uncharacterized protein</fullName>
    </submittedName>
</protein>
<evidence type="ECO:0000256" key="1">
    <source>
        <dbReference type="SAM" id="MobiDB-lite"/>
    </source>
</evidence>
<dbReference type="EMBL" id="NMUH01013210">
    <property type="protein sequence ID" value="MQM22553.1"/>
    <property type="molecule type" value="Genomic_DNA"/>
</dbReference>
<organism evidence="2 3">
    <name type="scientific">Colocasia esculenta</name>
    <name type="common">Wild taro</name>
    <name type="synonym">Arum esculentum</name>
    <dbReference type="NCBI Taxonomy" id="4460"/>
    <lineage>
        <taxon>Eukaryota</taxon>
        <taxon>Viridiplantae</taxon>
        <taxon>Streptophyta</taxon>
        <taxon>Embryophyta</taxon>
        <taxon>Tracheophyta</taxon>
        <taxon>Spermatophyta</taxon>
        <taxon>Magnoliopsida</taxon>
        <taxon>Liliopsida</taxon>
        <taxon>Araceae</taxon>
        <taxon>Aroideae</taxon>
        <taxon>Colocasieae</taxon>
        <taxon>Colocasia</taxon>
    </lineage>
</organism>
<keyword evidence="3" id="KW-1185">Reference proteome</keyword>
<evidence type="ECO:0000313" key="3">
    <source>
        <dbReference type="Proteomes" id="UP000652761"/>
    </source>
</evidence>
<name>A0A843XTT7_COLES</name>
<proteinExistence type="predicted"/>
<gene>
    <name evidence="2" type="ORF">Taro_055606</name>
</gene>
<feature type="region of interest" description="Disordered" evidence="1">
    <location>
        <begin position="71"/>
        <end position="101"/>
    </location>
</feature>
<reference evidence="2" key="1">
    <citation type="submission" date="2017-07" db="EMBL/GenBank/DDBJ databases">
        <title>Taro Niue Genome Assembly and Annotation.</title>
        <authorList>
            <person name="Atibalentja N."/>
            <person name="Keating K."/>
            <person name="Fields C.J."/>
        </authorList>
    </citation>
    <scope>NUCLEOTIDE SEQUENCE</scope>
    <source>
        <strain evidence="2">Niue_2</strain>
        <tissue evidence="2">Leaf</tissue>
    </source>
</reference>
<evidence type="ECO:0000313" key="2">
    <source>
        <dbReference type="EMBL" id="MQM22553.1"/>
    </source>
</evidence>
<accession>A0A843XTT7</accession>
<comment type="caution">
    <text evidence="2">The sequence shown here is derived from an EMBL/GenBank/DDBJ whole genome shotgun (WGS) entry which is preliminary data.</text>
</comment>
<dbReference type="AlphaFoldDB" id="A0A843XTT7"/>